<comment type="caution">
    <text evidence="1">The sequence shown here is derived from an EMBL/GenBank/DDBJ whole genome shotgun (WGS) entry which is preliminary data.</text>
</comment>
<sequence>MRDRPLMIRARRTAASTQMGRELLEFIESPEISAKLKDAARKGEPPAGAISPDLLARFAATIREDAVKRRAGLFIAAVLDAAGFAVVRANVRIKDRVFSTASIYAPRPPEPEPEDLITRIANSMTETEAYQIIGALTERFPSLKKMLQ</sequence>
<dbReference type="AlphaFoldDB" id="A0A9W6GXD1"/>
<accession>A0A9W6GXD1</accession>
<name>A0A9W6GXD1_9HYPH</name>
<organism evidence="1 2">
    <name type="scientific">Methylocystis echinoides</name>
    <dbReference type="NCBI Taxonomy" id="29468"/>
    <lineage>
        <taxon>Bacteria</taxon>
        <taxon>Pseudomonadati</taxon>
        <taxon>Pseudomonadota</taxon>
        <taxon>Alphaproteobacteria</taxon>
        <taxon>Hyphomicrobiales</taxon>
        <taxon>Methylocystaceae</taxon>
        <taxon>Methylocystis</taxon>
    </lineage>
</organism>
<evidence type="ECO:0000313" key="1">
    <source>
        <dbReference type="EMBL" id="GLI94681.1"/>
    </source>
</evidence>
<dbReference type="Proteomes" id="UP001144323">
    <property type="component" value="Unassembled WGS sequence"/>
</dbReference>
<dbReference type="EMBL" id="BSEC01000001">
    <property type="protein sequence ID" value="GLI94681.1"/>
    <property type="molecule type" value="Genomic_DNA"/>
</dbReference>
<proteinExistence type="predicted"/>
<evidence type="ECO:0000313" key="2">
    <source>
        <dbReference type="Proteomes" id="UP001144323"/>
    </source>
</evidence>
<keyword evidence="2" id="KW-1185">Reference proteome</keyword>
<dbReference type="RefSeq" id="WP_281804825.1">
    <property type="nucleotide sequence ID" value="NZ_BSEC01000001.1"/>
</dbReference>
<protein>
    <submittedName>
        <fullName evidence="1">Uncharacterized protein</fullName>
    </submittedName>
</protein>
<reference evidence="1" key="1">
    <citation type="journal article" date="2023" name="Int. J. Syst. Evol. Microbiol.">
        <title>Methylocystis iwaonis sp. nov., a type II methane-oxidizing bacterium from surface soil of a rice paddy field in Japan, and emended description of the genus Methylocystis (ex Whittenbury et al. 1970) Bowman et al. 1993.</title>
        <authorList>
            <person name="Kaise H."/>
            <person name="Sawadogo J.B."/>
            <person name="Alam M.S."/>
            <person name="Ueno C."/>
            <person name="Dianou D."/>
            <person name="Shinjo R."/>
            <person name="Asakawa S."/>
        </authorList>
    </citation>
    <scope>NUCLEOTIDE SEQUENCE</scope>
    <source>
        <strain evidence="1">LMG27198</strain>
    </source>
</reference>
<gene>
    <name evidence="1" type="ORF">LMG27198_36730</name>
</gene>